<comment type="caution">
    <text evidence="2">The sequence shown here is derived from an EMBL/GenBank/DDBJ whole genome shotgun (WGS) entry which is preliminary data.</text>
</comment>
<dbReference type="Pfam" id="PF20178">
    <property type="entry name" value="ToxA_N"/>
    <property type="match status" value="2"/>
</dbReference>
<dbReference type="SUPFAM" id="SSF159501">
    <property type="entry name" value="EreA/ChaN-like"/>
    <property type="match status" value="2"/>
</dbReference>
<reference evidence="2 3" key="1">
    <citation type="submission" date="2018-08" db="EMBL/GenBank/DDBJ databases">
        <title>Recombination of ecologically and evolutionarily significant loci maintains genetic cohesion in the Pseudomonas syringae species complex.</title>
        <authorList>
            <person name="Dillon M."/>
            <person name="Thakur S."/>
            <person name="Almeida R.N.D."/>
            <person name="Weir B.S."/>
            <person name="Guttman D.S."/>
        </authorList>
    </citation>
    <scope>NUCLEOTIDE SEQUENCE [LARGE SCALE GENOMIC DNA]</scope>
    <source>
        <strain evidence="2 3">ICMP 8670</strain>
    </source>
</reference>
<name>A0A3M4RVW9_9PSED</name>
<dbReference type="EMBL" id="RBRQ01000229">
    <property type="protein sequence ID" value="RMR06839.1"/>
    <property type="molecule type" value="Genomic_DNA"/>
</dbReference>
<accession>A0A3M4RVW9</accession>
<evidence type="ECO:0000313" key="3">
    <source>
        <dbReference type="Proteomes" id="UP000276615"/>
    </source>
</evidence>
<sequence>MPLGSSLFSLHAGASRPRKGVPPHSGLRAAKGRDYNVMAEDWLDGLKCRSECPPDGVGKVSLSTPITIYDLPPVASDLLRPIVAGLQVVAQTSAPQARNGKPVMTQTLPPLAITPTPLTPADTWPAASASLKRLDELRTLLASELETQPGPSEALLTALGGSDVAERELEIFSLLQQIDDYWTASGETAESRRDRLVPALQRALRDEASVRIHERDLESGYLACLPDSPGQPQSPALTYASLHVQLHDDEHVEMAGVLAISQEQERTLLMLPGLGITGFATQALMLATLAQWLNTPTLRDALLNNLERQHQDRLTEISQDTDLYLEPFTTADVQLQPITTAPFVHAFDRLLNKQRNDIRYACEQPDTADQQSRQLLIREAIRMPGLFGPGAMLELRELTNRQRRYHRNLPDWMKTASEADLQTYAGHLQRYDEAHIAMLSVLGSAASPEHFAEARLRARLADDLGHDLDPRALTIDTRRTLPSTSETYRVTGSLVELALYGLHPDDELAGSDFLDHTVITFDGKPLDAAYSALTPVYLAELIDELDLRAGFGEFQRKAYQQAHNRKMLRALAQNRLTVQGWAAKMQGHIQPGDFAMVAALTTPAAGAPDPAVRVQQIKLNDRNVMARLLVFRKQDAEGRTQRLIMVATDVPDQQYFRAFDTETQLLQEVVGWTASPSMVNYLLDQVEVDARAALAEQLTALALKPQPSKNFIQFIDHADCDSALHHFTDEQTGVLLSEQARHTPDWYLRASRAQRRELLALEQAIGGALDNYQAQPHTEVQPFKDYVHQRASQQIGKLLNTPVGTVDPDLIVITTERETLTYTDMLLNGYDDSIDPLRTSAATDATFSGPKGIDLSALSPAVVAGSVRGQWLADEYIALIRNTLLNSESEGYAYRRQFSVMITQLQMNAAALRSALKGHIEAAHYVWLKQSLDNAHLNDAPSRERYPLYPLQVHVDKPLVASGLNGVDQLVIPSPLLTHVETVQGCLVILPTQIRHAALLYTPQAPDGIEFRLFSAFVRSLDSDGMIDYYKDRCRIKARRTLSFFLRDMQQGKANKPPVIPKAFISDFADTCFNRPLERRLRDVEETTTGRNDMLKHLILVSIEIIATALTLPFPPASFAVGSLLSLHDSGRAIEALTEGEHGRATTYMLSALFNGIGAGSDLLVGLKGFGGVLHQLEHSHQSTPALRSFQRQSSLPRYEDLYPVELQEQAFLLSKPNGHGHAAVFHAPQVASAPPLETGQFALREAAGAWQPLLPPPTAVPRAPSGLRTDLAVDVSLDNVTRIADGHAKGVYALSGKHYIRLSDHTFQVQYDAHLRCWQIIDPANPFAFFGKQLVRLDDQDQWLVVDRRLRGGGLDGPETYRPLHEETAGSSLDTLIDYEMPSTMRAHLDIVISKEAFDPTGAGLEVYFETYFTEVRQTFTTFREKLYQDAQAFFARFSPPPRPTLPAYALPGSVDTLIKHIFTHSNGLVFSEAPKSVASKRLLLLNMPLLAEQRVEVLYIEHLLTDKHLRKLARYRQLGKKSRSGSHELKDYLHEVNLGALNNSSTEYDYYHLIKEAHRHGIEVRPFSSSISYPFLDHPVLTAVDDPAAASKMSNFFGHRLIRHDIVPGSSKRWVALLDQKLATTHDQVPGIAEMQGVVSVHVQDIPAGRPTRVSEGTGAPHQNTTTHCDFTIAFADPALPATPLPPATPVDNMLLRTLEGRSTLDDGERWAGQYGFVRNENNAWLRVAPDDWSADSPATAIQQSLADATYDMPLDTRNTLHTLANFEKKGFDMEYFFEDDTFETVRNAFALRRKKLQQDAATISAAQLPPRPRLPAVNPGTTTAELFETLYQHTDGIVIGESHFSVASKKMIIDNLPLLSQQNVRTLYMEHLLTDLHQADLDRFFETGQMSKTLLHDLKVLDRGHHTDPDKVYTFEQLIIKAQQQGMEVRAIDCAASYHLNGLDNDGSITRQQMMNYFASRTLRKHQDVMGSHKWIALVGNSHSNVYQGVVPGIAELEGGIGLRVVDVAPGQSKGVMHDPGEFVSGSISTTNVHIKSDYRVEIEIPRAKDAIRPPQPITLEQRLARPGMFLVEQSEGSVQTIVHRARDTWIHRTPVLVNAEGKLYLERVRWPHIHLQPFENMDALVAALEGMNLTRVG</sequence>
<protein>
    <submittedName>
        <fullName evidence="2">Type III effector HopAC1</fullName>
    </submittedName>
</protein>
<evidence type="ECO:0000259" key="1">
    <source>
        <dbReference type="Pfam" id="PF20178"/>
    </source>
</evidence>
<evidence type="ECO:0000313" key="2">
    <source>
        <dbReference type="EMBL" id="RMR06839.1"/>
    </source>
</evidence>
<dbReference type="InterPro" id="IPR046673">
    <property type="entry name" value="ToxA_N"/>
</dbReference>
<feature type="domain" description="Dermonecrotic toxin N-terminal" evidence="1">
    <location>
        <begin position="446"/>
        <end position="685"/>
    </location>
</feature>
<dbReference type="CDD" id="cd14729">
    <property type="entry name" value="RtxA-like"/>
    <property type="match status" value="2"/>
</dbReference>
<gene>
    <name evidence="2" type="ORF">ALP92_04192</name>
</gene>
<feature type="domain" description="Dermonecrotic toxin N-terminal" evidence="1">
    <location>
        <begin position="809"/>
        <end position="1015"/>
    </location>
</feature>
<organism evidence="2 3">
    <name type="scientific">Pseudomonas syringae pv. primulae</name>
    <dbReference type="NCBI Taxonomy" id="251707"/>
    <lineage>
        <taxon>Bacteria</taxon>
        <taxon>Pseudomonadati</taxon>
        <taxon>Pseudomonadota</taxon>
        <taxon>Gammaproteobacteria</taxon>
        <taxon>Pseudomonadales</taxon>
        <taxon>Pseudomonadaceae</taxon>
        <taxon>Pseudomonas</taxon>
    </lineage>
</organism>
<dbReference type="Gene3D" id="3.40.50.11550">
    <property type="match status" value="2"/>
</dbReference>
<dbReference type="Proteomes" id="UP000276615">
    <property type="component" value="Unassembled WGS sequence"/>
</dbReference>
<proteinExistence type="predicted"/>